<dbReference type="RefSeq" id="XP_018189691.1">
    <property type="nucleotide sequence ID" value="XM_018332065.1"/>
</dbReference>
<evidence type="ECO:0000256" key="1">
    <source>
        <dbReference type="ARBA" id="ARBA00008129"/>
    </source>
</evidence>
<dbReference type="FunCoup" id="A0A161TPJ4">
    <property type="interactions" value="703"/>
</dbReference>
<dbReference type="OMA" id="GYPKMST"/>
<dbReference type="GeneID" id="28897202"/>
<evidence type="ECO:0000256" key="3">
    <source>
        <dbReference type="SAM" id="MobiDB-lite"/>
    </source>
</evidence>
<dbReference type="STRING" id="1328760.A0A161TPJ4"/>
<dbReference type="InParanoid" id="A0A161TPJ4"/>
<dbReference type="Pfam" id="PF00795">
    <property type="entry name" value="CN_hydrolase"/>
    <property type="match status" value="1"/>
</dbReference>
<dbReference type="PROSITE" id="PS50263">
    <property type="entry name" value="CN_HYDROLASE"/>
    <property type="match status" value="1"/>
</dbReference>
<evidence type="ECO:0000313" key="6">
    <source>
        <dbReference type="Proteomes" id="UP000076632"/>
    </source>
</evidence>
<name>A0A161TPJ4_XYLHT</name>
<protein>
    <submittedName>
        <fullName evidence="5">Carbon-nitrogen hydrolase</fullName>
    </submittedName>
</protein>
<dbReference type="EMBL" id="KV407456">
    <property type="protein sequence ID" value="KZF24136.1"/>
    <property type="molecule type" value="Genomic_DNA"/>
</dbReference>
<feature type="domain" description="CN hydrolase" evidence="4">
    <location>
        <begin position="5"/>
        <end position="372"/>
    </location>
</feature>
<accession>A0A161TPJ4</accession>
<dbReference type="GO" id="GO:0016836">
    <property type="term" value="F:hydro-lyase activity"/>
    <property type="evidence" value="ECO:0007669"/>
    <property type="project" value="UniProtKB-ARBA"/>
</dbReference>
<keyword evidence="6" id="KW-1185">Reference proteome</keyword>
<dbReference type="PANTHER" id="PTHR46044">
    <property type="entry name" value="NITRILASE"/>
    <property type="match status" value="1"/>
</dbReference>
<dbReference type="InterPro" id="IPR003010">
    <property type="entry name" value="C-N_Hydrolase"/>
</dbReference>
<sequence>MPQKLKLAVAQAHTLSDPASTLFKLAEITRRAASAGVHLILFPEAYLGGYPRTCSFGSAVGSRDPIGREQYLHYFHDAIDLGDTPVGAGNRWVEKQLPIGKDGKPRGDGTREQLEKISRDTGVFIVVGLVERAAGSLYCSAVYICPREGMIGKRRKVMPTGSERIVWAQGSPSTLKAITTNIAGVKLTIGTAICWENYMPLLRQTLYAQNINLYLAPTADARDTWLPLLRTIGCEGRAFVLSSNQCVRKKHLPHWITGTSSDSSGGAARNGIERRVGQRRRSSIVTKTKEDHEISWPPPHGSLDEHDARQTASVDEALGSAISSADDGTAKMPEQDTFVCRGGSSIVSPMGEVLAGPLWEAEEDFLAVEVDFEDCERGRLDFDAAGSYSRNDAFQLTVQGLDLDPPA</sequence>
<dbReference type="Proteomes" id="UP000076632">
    <property type="component" value="Unassembled WGS sequence"/>
</dbReference>
<feature type="active site" description="Proton acceptor" evidence="2">
    <location>
        <position position="44"/>
    </location>
</feature>
<gene>
    <name evidence="5" type="ORF">L228DRAFT_245020</name>
</gene>
<organism evidence="5 6">
    <name type="scientific">Xylona heveae (strain CBS 132557 / TC161)</name>
    <dbReference type="NCBI Taxonomy" id="1328760"/>
    <lineage>
        <taxon>Eukaryota</taxon>
        <taxon>Fungi</taxon>
        <taxon>Dikarya</taxon>
        <taxon>Ascomycota</taxon>
        <taxon>Pezizomycotina</taxon>
        <taxon>Xylonomycetes</taxon>
        <taxon>Xylonales</taxon>
        <taxon>Xylonaceae</taxon>
        <taxon>Xylona</taxon>
    </lineage>
</organism>
<dbReference type="InterPro" id="IPR000132">
    <property type="entry name" value="Nitrilase/CN_hydratase_CS"/>
</dbReference>
<feature type="compositionally biased region" description="Low complexity" evidence="3">
    <location>
        <begin position="257"/>
        <end position="266"/>
    </location>
</feature>
<dbReference type="InterPro" id="IPR036526">
    <property type="entry name" value="C-N_Hydrolase_sf"/>
</dbReference>
<evidence type="ECO:0000313" key="5">
    <source>
        <dbReference type="EMBL" id="KZF24136.1"/>
    </source>
</evidence>
<comment type="similarity">
    <text evidence="1">Belongs to the carbon-nitrogen hydrolase superfamily. Nitrilase family.</text>
</comment>
<proteinExistence type="inferred from homology"/>
<dbReference type="OrthoDB" id="10250282at2759"/>
<dbReference type="GO" id="GO:0000257">
    <property type="term" value="F:nitrilase activity"/>
    <property type="evidence" value="ECO:0007669"/>
    <property type="project" value="UniProtKB-ARBA"/>
</dbReference>
<reference evidence="5 6" key="1">
    <citation type="journal article" date="2016" name="Fungal Biol.">
        <title>The genome of Xylona heveae provides a window into fungal endophytism.</title>
        <authorList>
            <person name="Gazis R."/>
            <person name="Kuo A."/>
            <person name="Riley R."/>
            <person name="LaButti K."/>
            <person name="Lipzen A."/>
            <person name="Lin J."/>
            <person name="Amirebrahimi M."/>
            <person name="Hesse C.N."/>
            <person name="Spatafora J.W."/>
            <person name="Henrissat B."/>
            <person name="Hainaut M."/>
            <person name="Grigoriev I.V."/>
            <person name="Hibbett D.S."/>
        </authorList>
    </citation>
    <scope>NUCLEOTIDE SEQUENCE [LARGE SCALE GENOMIC DNA]</scope>
    <source>
        <strain evidence="5 6">TC161</strain>
    </source>
</reference>
<evidence type="ECO:0000256" key="2">
    <source>
        <dbReference type="PROSITE-ProRule" id="PRU10139"/>
    </source>
</evidence>
<dbReference type="AlphaFoldDB" id="A0A161TPJ4"/>
<feature type="region of interest" description="Disordered" evidence="3">
    <location>
        <begin position="257"/>
        <end position="306"/>
    </location>
</feature>
<dbReference type="PROSITE" id="PS00920">
    <property type="entry name" value="NITRIL_CHT_1"/>
    <property type="match status" value="1"/>
</dbReference>
<dbReference type="CDD" id="cd07564">
    <property type="entry name" value="nitrilases_CHs"/>
    <property type="match status" value="1"/>
</dbReference>
<dbReference type="InterPro" id="IPR044149">
    <property type="entry name" value="Nitrilases_CHs"/>
</dbReference>
<evidence type="ECO:0000259" key="4">
    <source>
        <dbReference type="PROSITE" id="PS50263"/>
    </source>
</evidence>
<dbReference type="Gene3D" id="3.60.110.10">
    <property type="entry name" value="Carbon-nitrogen hydrolase"/>
    <property type="match status" value="1"/>
</dbReference>
<dbReference type="FunFam" id="3.60.110.10:FF:000016">
    <property type="entry name" value="Nitrilase blr3397"/>
    <property type="match status" value="1"/>
</dbReference>
<keyword evidence="5" id="KW-0378">Hydrolase</keyword>
<dbReference type="PANTHER" id="PTHR46044:SF12">
    <property type="entry name" value="HYDROLASE"/>
    <property type="match status" value="1"/>
</dbReference>
<dbReference type="SUPFAM" id="SSF56317">
    <property type="entry name" value="Carbon-nitrogen hydrolase"/>
    <property type="match status" value="1"/>
</dbReference>